<dbReference type="EMBL" id="WMBF01000194">
    <property type="protein sequence ID" value="MBW5423507.1"/>
    <property type="molecule type" value="Genomic_DNA"/>
</dbReference>
<sequence length="209" mass="22381">MRSLERHRDAGAYALGVLDEADAFRFEDHLTRCPVCLLALDELQGTARQLEHYGRTTEPRPVPGPDLLDRTLGEVGRLHAGRRRGRLCAAALAVALAFGAPAATLVAVSGSGPGTVSARDGRSGVSATLTAHDRAWGTELALTVRDPARRSRVCELVAVGKDGSERTVTTWRAPARTARIPAAAALRPDGTDRYEVRTADGERLVTLRL</sequence>
<dbReference type="Proteomes" id="UP001197114">
    <property type="component" value="Unassembled WGS sequence"/>
</dbReference>
<dbReference type="RefSeq" id="WP_219689941.1">
    <property type="nucleotide sequence ID" value="NZ_WMBF01000194.1"/>
</dbReference>
<evidence type="ECO:0000313" key="5">
    <source>
        <dbReference type="EMBL" id="MBW5423507.1"/>
    </source>
</evidence>
<keyword evidence="3" id="KW-0472">Membrane</keyword>
<keyword evidence="3" id="KW-1133">Transmembrane helix</keyword>
<dbReference type="InterPro" id="IPR027383">
    <property type="entry name" value="Znf_put"/>
</dbReference>
<reference evidence="5 6" key="1">
    <citation type="submission" date="2019-11" db="EMBL/GenBank/DDBJ databases">
        <authorList>
            <person name="Ay H."/>
        </authorList>
    </citation>
    <scope>NUCLEOTIDE SEQUENCE [LARGE SCALE GENOMIC DNA]</scope>
    <source>
        <strain evidence="5 6">BG9H</strain>
    </source>
</reference>
<evidence type="ECO:0000256" key="2">
    <source>
        <dbReference type="ARBA" id="ARBA00023163"/>
    </source>
</evidence>
<name>A0ABS6YSH1_9ACTN</name>
<keyword evidence="3" id="KW-0812">Transmembrane</keyword>
<gene>
    <name evidence="5" type="ORF">GKQ77_18375</name>
</gene>
<evidence type="ECO:0000313" key="6">
    <source>
        <dbReference type="Proteomes" id="UP001197114"/>
    </source>
</evidence>
<dbReference type="Pfam" id="PF13490">
    <property type="entry name" value="zf-HC2"/>
    <property type="match status" value="1"/>
</dbReference>
<keyword evidence="2" id="KW-0804">Transcription</keyword>
<feature type="domain" description="Putative zinc-finger" evidence="4">
    <location>
        <begin position="11"/>
        <end position="36"/>
    </location>
</feature>
<keyword evidence="6" id="KW-1185">Reference proteome</keyword>
<feature type="transmembrane region" description="Helical" evidence="3">
    <location>
        <begin position="87"/>
        <end position="108"/>
    </location>
</feature>
<dbReference type="Gene3D" id="1.10.10.1320">
    <property type="entry name" value="Anti-sigma factor, zinc-finger domain"/>
    <property type="match status" value="1"/>
</dbReference>
<keyword evidence="1" id="KW-0805">Transcription regulation</keyword>
<evidence type="ECO:0000259" key="4">
    <source>
        <dbReference type="Pfam" id="PF13490"/>
    </source>
</evidence>
<evidence type="ECO:0000256" key="3">
    <source>
        <dbReference type="SAM" id="Phobius"/>
    </source>
</evidence>
<protein>
    <recommendedName>
        <fullName evidence="4">Putative zinc-finger domain-containing protein</fullName>
    </recommendedName>
</protein>
<accession>A0ABS6YSH1</accession>
<dbReference type="InterPro" id="IPR041916">
    <property type="entry name" value="Anti_sigma_zinc_sf"/>
</dbReference>
<proteinExistence type="predicted"/>
<organism evidence="5 6">
    <name type="scientific">Streptomyces anatolicus</name>
    <dbReference type="NCBI Taxonomy" id="2675858"/>
    <lineage>
        <taxon>Bacteria</taxon>
        <taxon>Bacillati</taxon>
        <taxon>Actinomycetota</taxon>
        <taxon>Actinomycetes</taxon>
        <taxon>Kitasatosporales</taxon>
        <taxon>Streptomycetaceae</taxon>
        <taxon>Streptomyces</taxon>
    </lineage>
</organism>
<comment type="caution">
    <text evidence="5">The sequence shown here is derived from an EMBL/GenBank/DDBJ whole genome shotgun (WGS) entry which is preliminary data.</text>
</comment>
<evidence type="ECO:0000256" key="1">
    <source>
        <dbReference type="ARBA" id="ARBA00023015"/>
    </source>
</evidence>